<proteinExistence type="predicted"/>
<feature type="compositionally biased region" description="Basic and acidic residues" evidence="1">
    <location>
        <begin position="386"/>
        <end position="402"/>
    </location>
</feature>
<feature type="region of interest" description="Disordered" evidence="1">
    <location>
        <begin position="162"/>
        <end position="329"/>
    </location>
</feature>
<feature type="compositionally biased region" description="Basic residues" evidence="1">
    <location>
        <begin position="405"/>
        <end position="426"/>
    </location>
</feature>
<accession>A0A0B7AP17</accession>
<dbReference type="EMBL" id="HACG01034881">
    <property type="protein sequence ID" value="CEK81746.1"/>
    <property type="molecule type" value="Transcribed_RNA"/>
</dbReference>
<feature type="non-terminal residue" evidence="2">
    <location>
        <position position="1"/>
    </location>
</feature>
<dbReference type="AlphaFoldDB" id="A0A0B7AP17"/>
<organism evidence="2">
    <name type="scientific">Arion vulgaris</name>
    <dbReference type="NCBI Taxonomy" id="1028688"/>
    <lineage>
        <taxon>Eukaryota</taxon>
        <taxon>Metazoa</taxon>
        <taxon>Spiralia</taxon>
        <taxon>Lophotrochozoa</taxon>
        <taxon>Mollusca</taxon>
        <taxon>Gastropoda</taxon>
        <taxon>Heterobranchia</taxon>
        <taxon>Euthyneura</taxon>
        <taxon>Panpulmonata</taxon>
        <taxon>Eupulmonata</taxon>
        <taxon>Stylommatophora</taxon>
        <taxon>Helicina</taxon>
        <taxon>Arionoidea</taxon>
        <taxon>Arionidae</taxon>
        <taxon>Arion</taxon>
    </lineage>
</organism>
<evidence type="ECO:0000313" key="2">
    <source>
        <dbReference type="EMBL" id="CEK81746.1"/>
    </source>
</evidence>
<feature type="compositionally biased region" description="Basic and acidic residues" evidence="1">
    <location>
        <begin position="171"/>
        <end position="319"/>
    </location>
</feature>
<name>A0A0B7AP17_9EUPU</name>
<feature type="region of interest" description="Disordered" evidence="1">
    <location>
        <begin position="351"/>
        <end position="426"/>
    </location>
</feature>
<protein>
    <submittedName>
        <fullName evidence="2">Uncharacterized protein</fullName>
    </submittedName>
</protein>
<sequence>FCYENLESIMKIEIDENSLNKIIWDHSVQNGQVYTGHRSMPNSYIEENTMLTQEDRLAVYKHVVKKSHEAGKVILVDRSDELLTTDWSSLVKKGLLDEQNNKQYSSKLEQLAALRDLKRRRQSYRAKNVHITKKSYTEIIREVIYNQMEILVPGNSSVLESTIQEESTDNMSERQDSSRDESRDRDRRSEYSPGKRGDDGKWRSKDRRLSSERNKQRERSEGRHSNWTGRDTRRSKERAFGGERSKTREDRDRSKAREGRERSNTREDRERWQTREDREKYKRREDREISKTQEDNETSKTQEDREITNTEEDKDKIQEEINSQTSSFAKARFTEAYDMFLKEIKQEAQIDDVESNMTTPSTDGAGCEMTKEVVELIDGSHINTNKSDKSPKRRRSDSDSGSRKNYGKHKKSKHKKKHSKKHKKRD</sequence>
<reference evidence="2" key="1">
    <citation type="submission" date="2014-12" db="EMBL/GenBank/DDBJ databases">
        <title>Insight into the proteome of Arion vulgaris.</title>
        <authorList>
            <person name="Aradska J."/>
            <person name="Bulat T."/>
            <person name="Smidak R."/>
            <person name="Sarate P."/>
            <person name="Gangsoo J."/>
            <person name="Sialana F."/>
            <person name="Bilban M."/>
            <person name="Lubec G."/>
        </authorList>
    </citation>
    <scope>NUCLEOTIDE SEQUENCE</scope>
    <source>
        <tissue evidence="2">Skin</tissue>
    </source>
</reference>
<gene>
    <name evidence="2" type="primary">ORF127749</name>
</gene>
<evidence type="ECO:0000256" key="1">
    <source>
        <dbReference type="SAM" id="MobiDB-lite"/>
    </source>
</evidence>